<reference evidence="1" key="1">
    <citation type="submission" date="2021-02" db="EMBL/GenBank/DDBJ databases">
        <authorList>
            <person name="Dougan E. K."/>
            <person name="Rhodes N."/>
            <person name="Thang M."/>
            <person name="Chan C."/>
        </authorList>
    </citation>
    <scope>NUCLEOTIDE SEQUENCE</scope>
</reference>
<protein>
    <submittedName>
        <fullName evidence="1">Uncharacterized protein</fullName>
    </submittedName>
</protein>
<sequence length="201" mass="22520">FSDAVMALLHSGCCLARAQCFAETILEPDETRPTLLSEAGIYFLIYHNDALCLFKQLRASPHIKRSSWCTLSKQHFHVSLRASQLRALGLPWERNSLGTLGGIRNLTDSQLRFLYQAGRKDEKGLQLPDDGLSIAQVAGLGIVLEELIERENSSSNVEQFIKTVKELRSYDLKRLESREGHRRVSAEGKLVSSMGKYVKSA</sequence>
<dbReference type="Proteomes" id="UP000626109">
    <property type="component" value="Unassembled WGS sequence"/>
</dbReference>
<evidence type="ECO:0000313" key="1">
    <source>
        <dbReference type="EMBL" id="CAE8668804.1"/>
    </source>
</evidence>
<comment type="caution">
    <text evidence="1">The sequence shown here is derived from an EMBL/GenBank/DDBJ whole genome shotgun (WGS) entry which is preliminary data.</text>
</comment>
<organism evidence="1 2">
    <name type="scientific">Polarella glacialis</name>
    <name type="common">Dinoflagellate</name>
    <dbReference type="NCBI Taxonomy" id="89957"/>
    <lineage>
        <taxon>Eukaryota</taxon>
        <taxon>Sar</taxon>
        <taxon>Alveolata</taxon>
        <taxon>Dinophyceae</taxon>
        <taxon>Suessiales</taxon>
        <taxon>Suessiaceae</taxon>
        <taxon>Polarella</taxon>
    </lineage>
</organism>
<feature type="non-terminal residue" evidence="1">
    <location>
        <position position="201"/>
    </location>
</feature>
<dbReference type="AlphaFoldDB" id="A0A813J8T4"/>
<proteinExistence type="predicted"/>
<gene>
    <name evidence="1" type="ORF">PGLA2088_LOCUS17037</name>
</gene>
<evidence type="ECO:0000313" key="2">
    <source>
        <dbReference type="Proteomes" id="UP000626109"/>
    </source>
</evidence>
<name>A0A813J8T4_POLGL</name>
<accession>A0A813J8T4</accession>
<dbReference type="EMBL" id="CAJNNW010022083">
    <property type="protein sequence ID" value="CAE8668804.1"/>
    <property type="molecule type" value="Genomic_DNA"/>
</dbReference>